<organism evidence="2 3">
    <name type="scientific">Pseudoalteromonas aurantia</name>
    <dbReference type="NCBI Taxonomy" id="43654"/>
    <lineage>
        <taxon>Bacteria</taxon>
        <taxon>Pseudomonadati</taxon>
        <taxon>Pseudomonadota</taxon>
        <taxon>Gammaproteobacteria</taxon>
        <taxon>Alteromonadales</taxon>
        <taxon>Pseudoalteromonadaceae</taxon>
        <taxon>Pseudoalteromonas</taxon>
    </lineage>
</organism>
<dbReference type="AlphaFoldDB" id="A0A5S3V0I3"/>
<keyword evidence="1" id="KW-0812">Transmembrane</keyword>
<accession>A0A5S3V0I3</accession>
<protein>
    <submittedName>
        <fullName evidence="2">Uncharacterized protein</fullName>
    </submittedName>
</protein>
<evidence type="ECO:0000256" key="1">
    <source>
        <dbReference type="SAM" id="Phobius"/>
    </source>
</evidence>
<evidence type="ECO:0000313" key="2">
    <source>
        <dbReference type="EMBL" id="TMO63587.1"/>
    </source>
</evidence>
<feature type="transmembrane region" description="Helical" evidence="1">
    <location>
        <begin position="38"/>
        <end position="58"/>
    </location>
</feature>
<keyword evidence="1" id="KW-1133">Transmembrane helix</keyword>
<feature type="transmembrane region" description="Helical" evidence="1">
    <location>
        <begin position="78"/>
        <end position="94"/>
    </location>
</feature>
<reference evidence="3" key="2">
    <citation type="submission" date="2019-06" db="EMBL/GenBank/DDBJ databases">
        <title>Co-occurence of chitin degradation, pigmentation and bioactivity in marine Pseudoalteromonas.</title>
        <authorList>
            <person name="Sonnenschein E.C."/>
            <person name="Bech P.K."/>
        </authorList>
    </citation>
    <scope>NUCLEOTIDE SEQUENCE [LARGE SCALE GENOMIC DNA]</scope>
    <source>
        <strain evidence="3">S3790</strain>
    </source>
</reference>
<dbReference type="Proteomes" id="UP000307217">
    <property type="component" value="Unassembled WGS sequence"/>
</dbReference>
<gene>
    <name evidence="2" type="ORF">CWC19_19080</name>
</gene>
<evidence type="ECO:0000313" key="3">
    <source>
        <dbReference type="Proteomes" id="UP000307217"/>
    </source>
</evidence>
<feature type="transmembrane region" description="Helical" evidence="1">
    <location>
        <begin position="12"/>
        <end position="32"/>
    </location>
</feature>
<sequence>MENTKESKDVFGNLLVIGAIALSYLLYLYFLVSNDTLGYIGAGGFFVLFTAEHIFNFIGRTNIQSIKQYAKSIYRRPFSLGAPFLISLLSWFVVNAL</sequence>
<comment type="caution">
    <text evidence="2">The sequence shown here is derived from an EMBL/GenBank/DDBJ whole genome shotgun (WGS) entry which is preliminary data.</text>
</comment>
<dbReference type="EMBL" id="PNBX01000117">
    <property type="protein sequence ID" value="TMO63587.1"/>
    <property type="molecule type" value="Genomic_DNA"/>
</dbReference>
<dbReference type="RefSeq" id="WP_138593489.1">
    <property type="nucleotide sequence ID" value="NZ_PNBX01000117.1"/>
</dbReference>
<proteinExistence type="predicted"/>
<reference evidence="2 3" key="1">
    <citation type="submission" date="2018-01" db="EMBL/GenBank/DDBJ databases">
        <authorList>
            <person name="Paulsen S."/>
            <person name="Gram L.K."/>
        </authorList>
    </citation>
    <scope>NUCLEOTIDE SEQUENCE [LARGE SCALE GENOMIC DNA]</scope>
    <source>
        <strain evidence="2 3">S3790</strain>
    </source>
</reference>
<name>A0A5S3V0I3_9GAMM</name>
<keyword evidence="1" id="KW-0472">Membrane</keyword>